<evidence type="ECO:0008006" key="4">
    <source>
        <dbReference type="Google" id="ProtNLM"/>
    </source>
</evidence>
<dbReference type="Proteomes" id="UP001321305">
    <property type="component" value="Chromosome"/>
</dbReference>
<reference evidence="3" key="1">
    <citation type="submission" date="2024-01" db="EMBL/GenBank/DDBJ databases">
        <title>Mycovorax composti gen. nov. sp. nov., a member of the family Chitinophagaceae isolated from button mushroom compost.</title>
        <authorList>
            <person name="Thai M."/>
            <person name="Bell T.L."/>
            <person name="Kertesz M.A."/>
        </authorList>
    </citation>
    <scope>NUCLEOTIDE SEQUENCE [LARGE SCALE GENOMIC DNA]</scope>
    <source>
        <strain evidence="3">C216</strain>
    </source>
</reference>
<evidence type="ECO:0000256" key="1">
    <source>
        <dbReference type="SAM" id="MobiDB-lite"/>
    </source>
</evidence>
<protein>
    <recommendedName>
        <fullName evidence="4">DNA methylase</fullName>
    </recommendedName>
</protein>
<feature type="region of interest" description="Disordered" evidence="1">
    <location>
        <begin position="102"/>
        <end position="140"/>
    </location>
</feature>
<evidence type="ECO:0000313" key="2">
    <source>
        <dbReference type="EMBL" id="WWC84582.1"/>
    </source>
</evidence>
<dbReference type="EMBL" id="CP144143">
    <property type="protein sequence ID" value="WWC84582.1"/>
    <property type="molecule type" value="Genomic_DNA"/>
</dbReference>
<organism evidence="2 3">
    <name type="scientific">Mycovorax composti</name>
    <dbReference type="NCBI Taxonomy" id="2962693"/>
    <lineage>
        <taxon>Bacteria</taxon>
        <taxon>Pseudomonadati</taxon>
        <taxon>Bacteroidota</taxon>
        <taxon>Chitinophagia</taxon>
        <taxon>Chitinophagales</taxon>
        <taxon>Chitinophagaceae</taxon>
        <taxon>Mycovorax</taxon>
    </lineage>
</organism>
<name>A0ABZ2EM13_9BACT</name>
<keyword evidence="3" id="KW-1185">Reference proteome</keyword>
<accession>A0ABZ2EM13</accession>
<gene>
    <name evidence="2" type="ORF">PIECOFPK_02321</name>
</gene>
<dbReference type="RefSeq" id="WP_409965957.1">
    <property type="nucleotide sequence ID" value="NZ_CP144143.1"/>
</dbReference>
<sequence>MSQKEGVDIRVNRFLIQGEGNIKYTYNNGVIAKDEKLASMNFLNALEKLPGYIKQEQEKISEIQKDLPVLREVINGTWSKESRLSELKTELASVERKIQLSITPETKEEPVEQTEKQKEAPQVSESIVRTKGVHLPRGVL</sequence>
<evidence type="ECO:0000313" key="3">
    <source>
        <dbReference type="Proteomes" id="UP001321305"/>
    </source>
</evidence>
<proteinExistence type="predicted"/>
<feature type="compositionally biased region" description="Basic and acidic residues" evidence="1">
    <location>
        <begin position="105"/>
        <end position="119"/>
    </location>
</feature>